<dbReference type="AlphaFoldDB" id="A0A2Z6LWD3"/>
<reference evidence="2" key="1">
    <citation type="journal article" date="2017" name="Front. Plant Sci.">
        <title>Climate Clever Clovers: New Paradigm to Reduce the Environmental Footprint of Ruminants by Breeding Low Methanogenic Forages Utilizing Haplotype Variation.</title>
        <authorList>
            <person name="Kaur P."/>
            <person name="Appels R."/>
            <person name="Bayer P.E."/>
            <person name="Keeble-Gagnere G."/>
            <person name="Wang J."/>
            <person name="Hirakawa H."/>
            <person name="Shirasawa K."/>
            <person name="Vercoe P."/>
            <person name="Stefanova K."/>
            <person name="Durmic Z."/>
            <person name="Nichols P."/>
            <person name="Revell C."/>
            <person name="Isobe S.N."/>
            <person name="Edwards D."/>
            <person name="Erskine W."/>
        </authorList>
    </citation>
    <scope>NUCLEOTIDE SEQUENCE [LARGE SCALE GENOMIC DNA]</scope>
    <source>
        <strain evidence="2">cv. Daliak</strain>
    </source>
</reference>
<accession>A0A2Z6LWD3</accession>
<name>A0A2Z6LWD3_TRISU</name>
<sequence length="60" mass="6905">MELELTEKKANATKTTTQKIETEKRISSLQLNLVDTWRRFTVLAAISNSNYYLALVLVVF</sequence>
<protein>
    <submittedName>
        <fullName evidence="1">Uncharacterized protein</fullName>
    </submittedName>
</protein>
<keyword evidence="2" id="KW-1185">Reference proteome</keyword>
<dbReference type="EMBL" id="DF973278">
    <property type="protein sequence ID" value="GAU23841.1"/>
    <property type="molecule type" value="Genomic_DNA"/>
</dbReference>
<gene>
    <name evidence="1" type="ORF">TSUD_380030</name>
</gene>
<proteinExistence type="predicted"/>
<evidence type="ECO:0000313" key="2">
    <source>
        <dbReference type="Proteomes" id="UP000242715"/>
    </source>
</evidence>
<dbReference type="Proteomes" id="UP000242715">
    <property type="component" value="Unassembled WGS sequence"/>
</dbReference>
<organism evidence="1 2">
    <name type="scientific">Trifolium subterraneum</name>
    <name type="common">Subterranean clover</name>
    <dbReference type="NCBI Taxonomy" id="3900"/>
    <lineage>
        <taxon>Eukaryota</taxon>
        <taxon>Viridiplantae</taxon>
        <taxon>Streptophyta</taxon>
        <taxon>Embryophyta</taxon>
        <taxon>Tracheophyta</taxon>
        <taxon>Spermatophyta</taxon>
        <taxon>Magnoliopsida</taxon>
        <taxon>eudicotyledons</taxon>
        <taxon>Gunneridae</taxon>
        <taxon>Pentapetalae</taxon>
        <taxon>rosids</taxon>
        <taxon>fabids</taxon>
        <taxon>Fabales</taxon>
        <taxon>Fabaceae</taxon>
        <taxon>Papilionoideae</taxon>
        <taxon>50 kb inversion clade</taxon>
        <taxon>NPAAA clade</taxon>
        <taxon>Hologalegina</taxon>
        <taxon>IRL clade</taxon>
        <taxon>Trifolieae</taxon>
        <taxon>Trifolium</taxon>
    </lineage>
</organism>
<evidence type="ECO:0000313" key="1">
    <source>
        <dbReference type="EMBL" id="GAU23841.1"/>
    </source>
</evidence>